<dbReference type="GO" id="GO:0016298">
    <property type="term" value="F:lipase activity"/>
    <property type="evidence" value="ECO:0007669"/>
    <property type="project" value="InterPro"/>
</dbReference>
<reference evidence="6" key="1">
    <citation type="journal article" date="2023" name="IScience">
        <title>Live-bearing cockroach genome reveals convergent evolutionary mechanisms linked to viviparity in insects and beyond.</title>
        <authorList>
            <person name="Fouks B."/>
            <person name="Harrison M.C."/>
            <person name="Mikhailova A.A."/>
            <person name="Marchal E."/>
            <person name="English S."/>
            <person name="Carruthers M."/>
            <person name="Jennings E.C."/>
            <person name="Chiamaka E.L."/>
            <person name="Frigard R.A."/>
            <person name="Pippel M."/>
            <person name="Attardo G.M."/>
            <person name="Benoit J.B."/>
            <person name="Bornberg-Bauer E."/>
            <person name="Tobe S.S."/>
        </authorList>
    </citation>
    <scope>NUCLEOTIDE SEQUENCE</scope>
    <source>
        <strain evidence="6">Stay&amp;Tobe</strain>
    </source>
</reference>
<name>A0AAD8A331_DIPPU</name>
<evidence type="ECO:0000259" key="5">
    <source>
        <dbReference type="Pfam" id="PF00151"/>
    </source>
</evidence>
<comment type="similarity">
    <text evidence="2 4">Belongs to the AB hydrolase superfamily. Lipase family.</text>
</comment>
<gene>
    <name evidence="6" type="ORF">L9F63_001833</name>
</gene>
<evidence type="ECO:0000313" key="7">
    <source>
        <dbReference type="Proteomes" id="UP001233999"/>
    </source>
</evidence>
<evidence type="ECO:0000256" key="3">
    <source>
        <dbReference type="ARBA" id="ARBA00022525"/>
    </source>
</evidence>
<dbReference type="GO" id="GO:0016042">
    <property type="term" value="P:lipid catabolic process"/>
    <property type="evidence" value="ECO:0007669"/>
    <property type="project" value="TreeGrafter"/>
</dbReference>
<dbReference type="PRINTS" id="PR00821">
    <property type="entry name" value="TAGLIPASE"/>
</dbReference>
<dbReference type="InterPro" id="IPR029058">
    <property type="entry name" value="AB_hydrolase_fold"/>
</dbReference>
<evidence type="ECO:0000313" key="6">
    <source>
        <dbReference type="EMBL" id="KAJ9591619.1"/>
    </source>
</evidence>
<dbReference type="SUPFAM" id="SSF53474">
    <property type="entry name" value="alpha/beta-Hydrolases"/>
    <property type="match status" value="1"/>
</dbReference>
<dbReference type="InterPro" id="IPR000734">
    <property type="entry name" value="TAG_lipase"/>
</dbReference>
<keyword evidence="7" id="KW-1185">Reference proteome</keyword>
<keyword evidence="3" id="KW-0964">Secreted</keyword>
<comment type="caution">
    <text evidence="6">The sequence shown here is derived from an EMBL/GenBank/DDBJ whole genome shotgun (WGS) entry which is preliminary data.</text>
</comment>
<dbReference type="AlphaFoldDB" id="A0AAD8A331"/>
<proteinExistence type="inferred from homology"/>
<evidence type="ECO:0000256" key="2">
    <source>
        <dbReference type="ARBA" id="ARBA00010701"/>
    </source>
</evidence>
<dbReference type="Proteomes" id="UP001233999">
    <property type="component" value="Unassembled WGS sequence"/>
</dbReference>
<reference evidence="6" key="2">
    <citation type="submission" date="2023-05" db="EMBL/GenBank/DDBJ databases">
        <authorList>
            <person name="Fouks B."/>
        </authorList>
    </citation>
    <scope>NUCLEOTIDE SEQUENCE</scope>
    <source>
        <strain evidence="6">Stay&amp;Tobe</strain>
        <tissue evidence="6">Testes</tissue>
    </source>
</reference>
<organism evidence="6 7">
    <name type="scientific">Diploptera punctata</name>
    <name type="common">Pacific beetle cockroach</name>
    <dbReference type="NCBI Taxonomy" id="6984"/>
    <lineage>
        <taxon>Eukaryota</taxon>
        <taxon>Metazoa</taxon>
        <taxon>Ecdysozoa</taxon>
        <taxon>Arthropoda</taxon>
        <taxon>Hexapoda</taxon>
        <taxon>Insecta</taxon>
        <taxon>Pterygota</taxon>
        <taxon>Neoptera</taxon>
        <taxon>Polyneoptera</taxon>
        <taxon>Dictyoptera</taxon>
        <taxon>Blattodea</taxon>
        <taxon>Blaberoidea</taxon>
        <taxon>Blaberidae</taxon>
        <taxon>Diplopterinae</taxon>
        <taxon>Diploptera</taxon>
    </lineage>
</organism>
<dbReference type="PANTHER" id="PTHR11610:SF186">
    <property type="entry name" value="FI22312P1"/>
    <property type="match status" value="1"/>
</dbReference>
<evidence type="ECO:0000256" key="1">
    <source>
        <dbReference type="ARBA" id="ARBA00004613"/>
    </source>
</evidence>
<dbReference type="PANTHER" id="PTHR11610">
    <property type="entry name" value="LIPASE"/>
    <property type="match status" value="1"/>
</dbReference>
<sequence>MKFPEAPEVLETKFILFSSINTTHSHADTLNISDAHIINADGNGLQYLLDSNFDPRRPLKMIIHGYKGSGRDGGTLLGVDAFLKMENVNVITVDWEKGAAGPSLPSVSSEHRAGLDPASPIFKSQFIEPSRKLDIDDADFVDVVHTDGSPVWTDGFGLLRPLGHVDYFPNGGREQPGCNDGRASVVVSHFEGALDISIACSHIRAWRLFVESILQTPDGCQFMAYPCHSGLPSFLQGNCYPALQKCALGINAQACGTMGVNAMQSPGRGALYLVTRDSSPYCGEQLRATVYISEKTQKTRGILHMVLLHGNSTTNFQINCEFQDVVQGGRLMWGLAAAEFGTLGSKLTPSLEARLGYQSLISHTSESQDDNSLTSTIYLDKVSIADIHGNSWSYCGNTILEDNNQTHVAELAITLTQTPCLP</sequence>
<dbReference type="InterPro" id="IPR013818">
    <property type="entry name" value="Lipase"/>
</dbReference>
<comment type="subcellular location">
    <subcellularLocation>
        <location evidence="1">Secreted</location>
    </subcellularLocation>
</comment>
<evidence type="ECO:0000256" key="4">
    <source>
        <dbReference type="RuleBase" id="RU004262"/>
    </source>
</evidence>
<dbReference type="Gene3D" id="3.40.50.1820">
    <property type="entry name" value="alpha/beta hydrolase"/>
    <property type="match status" value="2"/>
</dbReference>
<protein>
    <recommendedName>
        <fullName evidence="5">Lipase domain-containing protein</fullName>
    </recommendedName>
</protein>
<accession>A0AAD8A331</accession>
<dbReference type="Pfam" id="PF00151">
    <property type="entry name" value="Lipase"/>
    <property type="match status" value="1"/>
</dbReference>
<feature type="domain" description="Lipase" evidence="5">
    <location>
        <begin position="113"/>
        <end position="281"/>
    </location>
</feature>
<dbReference type="GO" id="GO:0005615">
    <property type="term" value="C:extracellular space"/>
    <property type="evidence" value="ECO:0007669"/>
    <property type="project" value="TreeGrafter"/>
</dbReference>
<dbReference type="EMBL" id="JASPKZ010003862">
    <property type="protein sequence ID" value="KAJ9591619.1"/>
    <property type="molecule type" value="Genomic_DNA"/>
</dbReference>